<keyword evidence="4" id="KW-0805">Transcription regulation</keyword>
<feature type="region of interest" description="Disordered" evidence="7">
    <location>
        <begin position="134"/>
        <end position="155"/>
    </location>
</feature>
<dbReference type="InterPro" id="IPR020603">
    <property type="entry name" value="MraZ_dom"/>
</dbReference>
<dbReference type="PANTHER" id="PTHR34701">
    <property type="entry name" value="TRANSCRIPTIONAL REGULATOR MRAZ"/>
    <property type="match status" value="1"/>
</dbReference>
<dbReference type="InterPro" id="IPR007159">
    <property type="entry name" value="SpoVT-AbrB_dom"/>
</dbReference>
<dbReference type="CDD" id="cd16320">
    <property type="entry name" value="MraZ_N"/>
    <property type="match status" value="1"/>
</dbReference>
<evidence type="ECO:0000256" key="1">
    <source>
        <dbReference type="ARBA" id="ARBA00013860"/>
    </source>
</evidence>
<dbReference type="InterPro" id="IPR035642">
    <property type="entry name" value="MraZ_N"/>
</dbReference>
<evidence type="ECO:0000256" key="3">
    <source>
        <dbReference type="ARBA" id="ARBA00022737"/>
    </source>
</evidence>
<dbReference type="AlphaFoldDB" id="A0A3B0TST2"/>
<dbReference type="EMBL" id="UOEP01000046">
    <property type="protein sequence ID" value="VAW15299.1"/>
    <property type="molecule type" value="Genomic_DNA"/>
</dbReference>
<evidence type="ECO:0000259" key="8">
    <source>
        <dbReference type="PROSITE" id="PS51740"/>
    </source>
</evidence>
<proteinExistence type="inferred from homology"/>
<keyword evidence="2" id="KW-0963">Cytoplasm</keyword>
<dbReference type="InterPro" id="IPR003444">
    <property type="entry name" value="MraZ"/>
</dbReference>
<evidence type="ECO:0000256" key="4">
    <source>
        <dbReference type="ARBA" id="ARBA00023015"/>
    </source>
</evidence>
<evidence type="ECO:0000313" key="9">
    <source>
        <dbReference type="EMBL" id="VAW15299.1"/>
    </source>
</evidence>
<evidence type="ECO:0000256" key="7">
    <source>
        <dbReference type="SAM" id="MobiDB-lite"/>
    </source>
</evidence>
<keyword evidence="6" id="KW-0804">Transcription</keyword>
<keyword evidence="3" id="KW-0677">Repeat</keyword>
<evidence type="ECO:0000256" key="6">
    <source>
        <dbReference type="ARBA" id="ARBA00023163"/>
    </source>
</evidence>
<dbReference type="Pfam" id="PF02381">
    <property type="entry name" value="MraZ"/>
    <property type="match status" value="2"/>
</dbReference>
<dbReference type="InterPro" id="IPR038619">
    <property type="entry name" value="MraZ_sf"/>
</dbReference>
<name>A0A3B0TST2_9ZZZZ</name>
<dbReference type="PROSITE" id="PS51740">
    <property type="entry name" value="SPOVT_ABRB"/>
    <property type="match status" value="2"/>
</dbReference>
<evidence type="ECO:0000256" key="2">
    <source>
        <dbReference type="ARBA" id="ARBA00022490"/>
    </source>
</evidence>
<dbReference type="GO" id="GO:0000976">
    <property type="term" value="F:transcription cis-regulatory region binding"/>
    <property type="evidence" value="ECO:0007669"/>
    <property type="project" value="TreeGrafter"/>
</dbReference>
<dbReference type="InterPro" id="IPR035644">
    <property type="entry name" value="MraZ_C"/>
</dbReference>
<protein>
    <recommendedName>
        <fullName evidence="1">Transcriptional regulator MraZ</fullName>
    </recommendedName>
</protein>
<dbReference type="GO" id="GO:2000143">
    <property type="term" value="P:negative regulation of DNA-templated transcription initiation"/>
    <property type="evidence" value="ECO:0007669"/>
    <property type="project" value="TreeGrafter"/>
</dbReference>
<feature type="domain" description="SpoVT-AbrB" evidence="8">
    <location>
        <begin position="7"/>
        <end position="54"/>
    </location>
</feature>
<dbReference type="GO" id="GO:0003700">
    <property type="term" value="F:DNA-binding transcription factor activity"/>
    <property type="evidence" value="ECO:0007669"/>
    <property type="project" value="InterPro"/>
</dbReference>
<dbReference type="PANTHER" id="PTHR34701:SF1">
    <property type="entry name" value="TRANSCRIPTIONAL REGULATOR MRAZ"/>
    <property type="match status" value="1"/>
</dbReference>
<gene>
    <name evidence="9" type="ORF">MNBD_BACTEROID01-493</name>
</gene>
<dbReference type="CDD" id="cd16321">
    <property type="entry name" value="MraZ_C"/>
    <property type="match status" value="1"/>
</dbReference>
<dbReference type="HAMAP" id="MF_01008">
    <property type="entry name" value="MraZ"/>
    <property type="match status" value="1"/>
</dbReference>
<feature type="domain" description="SpoVT-AbrB" evidence="8">
    <location>
        <begin position="84"/>
        <end position="127"/>
    </location>
</feature>
<dbReference type="InterPro" id="IPR037914">
    <property type="entry name" value="SpoVT-AbrB_sf"/>
</dbReference>
<evidence type="ECO:0000256" key="5">
    <source>
        <dbReference type="ARBA" id="ARBA00023125"/>
    </source>
</evidence>
<sequence>MIRFSAKYTAIIDDKGRVVLPAAFKKAMGGQADFPLAIEKDIYVGCLNIYPEVYWNQKLEEIESQLNQFDEGDIELLEQFYENFTTVKMAPNGRINIPLDFLNHANATKEVVLSGMGKMIRLWNAEDFESRRSTRKPLRNMIEEKLGNNPKKGGQ</sequence>
<organism evidence="9">
    <name type="scientific">hydrothermal vent metagenome</name>
    <dbReference type="NCBI Taxonomy" id="652676"/>
    <lineage>
        <taxon>unclassified sequences</taxon>
        <taxon>metagenomes</taxon>
        <taxon>ecological metagenomes</taxon>
    </lineage>
</organism>
<dbReference type="SUPFAM" id="SSF89447">
    <property type="entry name" value="AbrB/MazE/MraZ-like"/>
    <property type="match status" value="1"/>
</dbReference>
<reference evidence="9" key="1">
    <citation type="submission" date="2018-06" db="EMBL/GenBank/DDBJ databases">
        <authorList>
            <person name="Zhirakovskaya E."/>
        </authorList>
    </citation>
    <scope>NUCLEOTIDE SEQUENCE</scope>
</reference>
<accession>A0A3B0TST2</accession>
<keyword evidence="5" id="KW-0238">DNA-binding</keyword>
<dbReference type="Gene3D" id="3.40.1550.20">
    <property type="entry name" value="Transcriptional regulator MraZ domain"/>
    <property type="match status" value="1"/>
</dbReference>